<feature type="transmembrane region" description="Helical" evidence="2">
    <location>
        <begin position="6"/>
        <end position="27"/>
    </location>
</feature>
<evidence type="ECO:0000256" key="2">
    <source>
        <dbReference type="SAM" id="Phobius"/>
    </source>
</evidence>
<evidence type="ECO:0000313" key="4">
    <source>
        <dbReference type="Proteomes" id="UP001523216"/>
    </source>
</evidence>
<feature type="compositionally biased region" description="Basic and acidic residues" evidence="1">
    <location>
        <begin position="245"/>
        <end position="263"/>
    </location>
</feature>
<dbReference type="EMBL" id="JAMQOL010000069">
    <property type="protein sequence ID" value="MCM4084014.1"/>
    <property type="molecule type" value="Genomic_DNA"/>
</dbReference>
<gene>
    <name evidence="3" type="ORF">LXN57_41380</name>
</gene>
<feature type="compositionally biased region" description="Basic residues" evidence="1">
    <location>
        <begin position="52"/>
        <end position="61"/>
    </location>
</feature>
<dbReference type="Proteomes" id="UP001523216">
    <property type="component" value="Unassembled WGS sequence"/>
</dbReference>
<feature type="compositionally biased region" description="Acidic residues" evidence="1">
    <location>
        <begin position="163"/>
        <end position="172"/>
    </location>
</feature>
<evidence type="ECO:0000256" key="1">
    <source>
        <dbReference type="SAM" id="MobiDB-lite"/>
    </source>
</evidence>
<accession>A0ABT0YD92</accession>
<keyword evidence="2" id="KW-0812">Transmembrane</keyword>
<keyword evidence="2" id="KW-0472">Membrane</keyword>
<protein>
    <submittedName>
        <fullName evidence="3">Uncharacterized protein</fullName>
    </submittedName>
</protein>
<keyword evidence="2" id="KW-1133">Transmembrane helix</keyword>
<dbReference type="RefSeq" id="WP_251803778.1">
    <property type="nucleotide sequence ID" value="NZ_JAMQOL010000069.1"/>
</dbReference>
<feature type="region of interest" description="Disordered" evidence="1">
    <location>
        <begin position="154"/>
        <end position="179"/>
    </location>
</feature>
<keyword evidence="4" id="KW-1185">Reference proteome</keyword>
<reference evidence="3 4" key="1">
    <citation type="submission" date="2022-06" db="EMBL/GenBank/DDBJ databases">
        <title>Actinoplanes abujensis sp. nov., isolated from Nigerian arid soil.</title>
        <authorList>
            <person name="Ding P."/>
        </authorList>
    </citation>
    <scope>NUCLEOTIDE SEQUENCE [LARGE SCALE GENOMIC DNA]</scope>
    <source>
        <strain evidence="4">TRM88002</strain>
    </source>
</reference>
<proteinExistence type="predicted"/>
<feature type="region of interest" description="Disordered" evidence="1">
    <location>
        <begin position="34"/>
        <end position="104"/>
    </location>
</feature>
<evidence type="ECO:0000313" key="3">
    <source>
        <dbReference type="EMBL" id="MCM4084014.1"/>
    </source>
</evidence>
<sequence length="351" mass="38958">MTNWMTAAGIALIAGGLATLICFRSVLFARGSRRAGRNTRTAEAAEIQPKSRGPRGSRRRGRAPEPLIPPAEEDPRGALASIGLAEEGEEPFSYEDDPRAASAEPERVLADFVPEPVDFAPEPVGFVPEPVDHGPEPAELAGLELAGLELVPDLELDPAPGFDDLDDDEPDYPGERYGHRIQGWVRPEYRHVPEEPASGEYWTPIPVDLDPDPEPSAKGYGWPSPVERLPSVPDYEPATGFDLAPVEHEPTEVVSARSDERFGPPRSWSARNEKRAGRAEKQESRSDRRERREWRTENEALPTTQLFAAVSDDQPPARRRRPRPRPRPSVEPPDRSTRVYVSRHAAEPPPR</sequence>
<feature type="compositionally biased region" description="Basic and acidic residues" evidence="1">
    <location>
        <begin position="271"/>
        <end position="298"/>
    </location>
</feature>
<comment type="caution">
    <text evidence="3">The sequence shown here is derived from an EMBL/GenBank/DDBJ whole genome shotgun (WGS) entry which is preliminary data.</text>
</comment>
<organism evidence="3 4">
    <name type="scientific">Paractinoplanes hotanensis</name>
    <dbReference type="NCBI Taxonomy" id="2906497"/>
    <lineage>
        <taxon>Bacteria</taxon>
        <taxon>Bacillati</taxon>
        <taxon>Actinomycetota</taxon>
        <taxon>Actinomycetes</taxon>
        <taxon>Micromonosporales</taxon>
        <taxon>Micromonosporaceae</taxon>
        <taxon>Paractinoplanes</taxon>
    </lineage>
</organism>
<feature type="compositionally biased region" description="Basic residues" evidence="1">
    <location>
        <begin position="317"/>
        <end position="326"/>
    </location>
</feature>
<name>A0ABT0YD92_9ACTN</name>
<feature type="region of interest" description="Disordered" evidence="1">
    <location>
        <begin position="195"/>
        <end position="351"/>
    </location>
</feature>
<feature type="compositionally biased region" description="Acidic residues" evidence="1">
    <location>
        <begin position="86"/>
        <end position="95"/>
    </location>
</feature>